<feature type="compositionally biased region" description="Polar residues" evidence="1">
    <location>
        <begin position="402"/>
        <end position="414"/>
    </location>
</feature>
<dbReference type="SUPFAM" id="SSF54236">
    <property type="entry name" value="Ubiquitin-like"/>
    <property type="match status" value="1"/>
</dbReference>
<organism evidence="2 3">
    <name type="scientific">Orbilia blumenaviensis</name>
    <dbReference type="NCBI Taxonomy" id="1796055"/>
    <lineage>
        <taxon>Eukaryota</taxon>
        <taxon>Fungi</taxon>
        <taxon>Dikarya</taxon>
        <taxon>Ascomycota</taxon>
        <taxon>Pezizomycotina</taxon>
        <taxon>Orbiliomycetes</taxon>
        <taxon>Orbiliales</taxon>
        <taxon>Orbiliaceae</taxon>
        <taxon>Orbilia</taxon>
    </lineage>
</organism>
<dbReference type="Proteomes" id="UP001373714">
    <property type="component" value="Unassembled WGS sequence"/>
</dbReference>
<sequence>MDDLVSPGADAIPLSLRLEKENTTIIIDKQLEITFRRTIRFADDKAPSKQPLDFGAFKLTNVKEGLNRLPAAVKSDGGLLLPMHEGEAMWIKFVSLTKKPYAIKIFGGKTNVITGEIESEHDGEEKEHQKRRLAAGKSLQDYFVVPAQPWLYGYRSETGKFQQFVAPPLDKTQPFQAQEVPVEYLPCLRFEITPKHVFKTQKQLNPMGSRKLRYFSNLVKTGPRKGNFFIAEIGIDMDNTISVRLSTDWKVERVCQKIQHKLGPMYTLDHLIINGQCLLSYMTLSYYGITKEYFSKKTHHRARIAVVFHDMSPATVQIPPYIKWCNLAIAEGGVTCGWNPPQTTVFTIRPLLSPLYQSLTGLQNPNKPIPQEVYETEGGAMPARAEKRLPARTRAKGKRQTQVRSTGQPQSSGFQPVVQKSAEAPNHFPDDMEICPSDIQRSSHKPNPFKSVDQWLEDLNGLETDTEPISTI</sequence>
<protein>
    <submittedName>
        <fullName evidence="2">Uncharacterized protein</fullName>
    </submittedName>
</protein>
<name>A0AAV9UC70_9PEZI</name>
<comment type="caution">
    <text evidence="2">The sequence shown here is derived from an EMBL/GenBank/DDBJ whole genome shotgun (WGS) entry which is preliminary data.</text>
</comment>
<feature type="compositionally biased region" description="Basic residues" evidence="1">
    <location>
        <begin position="390"/>
        <end position="401"/>
    </location>
</feature>
<evidence type="ECO:0000313" key="3">
    <source>
        <dbReference type="Proteomes" id="UP001373714"/>
    </source>
</evidence>
<evidence type="ECO:0000313" key="2">
    <source>
        <dbReference type="EMBL" id="KAK6340063.1"/>
    </source>
</evidence>
<dbReference type="AlphaFoldDB" id="A0AAV9UC70"/>
<accession>A0AAV9UC70</accession>
<evidence type="ECO:0000256" key="1">
    <source>
        <dbReference type="SAM" id="MobiDB-lite"/>
    </source>
</evidence>
<keyword evidence="3" id="KW-1185">Reference proteome</keyword>
<reference evidence="2 3" key="1">
    <citation type="submission" date="2019-10" db="EMBL/GenBank/DDBJ databases">
        <authorList>
            <person name="Palmer J.M."/>
        </authorList>
    </citation>
    <scope>NUCLEOTIDE SEQUENCE [LARGE SCALE GENOMIC DNA]</scope>
    <source>
        <strain evidence="2 3">TWF730</strain>
    </source>
</reference>
<proteinExistence type="predicted"/>
<dbReference type="EMBL" id="JAVHNS010000011">
    <property type="protein sequence ID" value="KAK6340063.1"/>
    <property type="molecule type" value="Genomic_DNA"/>
</dbReference>
<feature type="region of interest" description="Disordered" evidence="1">
    <location>
        <begin position="366"/>
        <end position="452"/>
    </location>
</feature>
<gene>
    <name evidence="2" type="ORF">TWF730_001836</name>
</gene>
<dbReference type="InterPro" id="IPR029071">
    <property type="entry name" value="Ubiquitin-like_domsf"/>
</dbReference>